<evidence type="ECO:0000313" key="3">
    <source>
        <dbReference type="Proteomes" id="UP000243745"/>
    </source>
</evidence>
<proteinExistence type="predicted"/>
<sequence>MKTNTDRLFLSSLILIGTLVYGMSPSDATAGEFSAEQMRKMGIFLSNFTECNYTTISRREFIDKPDEMVNFALCHNWINNFRSFTLKNSCGKEKTDGNYFAHLDPKNVEKTVKKISRL</sequence>
<reference evidence="2 3" key="1">
    <citation type="submission" date="2016-10" db="EMBL/GenBank/DDBJ databases">
        <authorList>
            <person name="Varghese N."/>
            <person name="Submissions S."/>
        </authorList>
    </citation>
    <scope>NUCLEOTIDE SEQUENCE [LARGE SCALE GENOMIC DNA]</scope>
    <source>
        <strain evidence="2 3">DSM 1361</strain>
    </source>
</reference>
<evidence type="ECO:0000313" key="2">
    <source>
        <dbReference type="EMBL" id="SFP43568.1"/>
    </source>
</evidence>
<gene>
    <name evidence="2" type="ORF">SAMN02910344_01383</name>
</gene>
<keyword evidence="1" id="KW-0732">Signal</keyword>
<dbReference type="AlphaFoldDB" id="A0A662ZJ57"/>
<dbReference type="RefSeq" id="WP_093142294.1">
    <property type="nucleotide sequence ID" value="NZ_FOXF01000023.1"/>
</dbReference>
<accession>A0A662ZJ57</accession>
<feature type="signal peptide" evidence="1">
    <location>
        <begin position="1"/>
        <end position="30"/>
    </location>
</feature>
<evidence type="ECO:0000256" key="1">
    <source>
        <dbReference type="SAM" id="SignalP"/>
    </source>
</evidence>
<dbReference type="Proteomes" id="UP000243745">
    <property type="component" value="Unassembled WGS sequence"/>
</dbReference>
<dbReference type="OrthoDB" id="9802197at2"/>
<keyword evidence="3" id="KW-1185">Reference proteome</keyword>
<feature type="chain" id="PRO_5025009894" evidence="1">
    <location>
        <begin position="31"/>
        <end position="118"/>
    </location>
</feature>
<name>A0A662ZJ57_9GAMM</name>
<dbReference type="EMBL" id="FOXF01000023">
    <property type="protein sequence ID" value="SFP43568.1"/>
    <property type="molecule type" value="Genomic_DNA"/>
</dbReference>
<protein>
    <submittedName>
        <fullName evidence="2">Uncharacterized protein</fullName>
    </submittedName>
</protein>
<organism evidence="2 3">
    <name type="scientific">Ruminobacter amylophilus</name>
    <dbReference type="NCBI Taxonomy" id="867"/>
    <lineage>
        <taxon>Bacteria</taxon>
        <taxon>Pseudomonadati</taxon>
        <taxon>Pseudomonadota</taxon>
        <taxon>Gammaproteobacteria</taxon>
        <taxon>Aeromonadales</taxon>
        <taxon>Succinivibrionaceae</taxon>
        <taxon>Ruminobacter</taxon>
    </lineage>
</organism>